<proteinExistence type="predicted"/>
<feature type="domain" description="NADH-ubiquinone oxidoreductase 51kDa subunit iron-sulphur binding" evidence="5">
    <location>
        <begin position="133"/>
        <end position="178"/>
    </location>
</feature>
<dbReference type="InterPro" id="IPR037225">
    <property type="entry name" value="Nuo51_FMN-bd_sf"/>
</dbReference>
<dbReference type="PANTHER" id="PTHR11780">
    <property type="entry name" value="NADH-UBIQUINONE OXIDOREDUCTASE FLAVOPROTEIN 1 NDUFV1"/>
    <property type="match status" value="1"/>
</dbReference>
<dbReference type="Gene3D" id="3.40.50.11540">
    <property type="entry name" value="NADH-ubiquinone oxidoreductase 51kDa subunit"/>
    <property type="match status" value="1"/>
</dbReference>
<dbReference type="Pfam" id="PF10589">
    <property type="entry name" value="NADH_4Fe-4S"/>
    <property type="match status" value="1"/>
</dbReference>
<evidence type="ECO:0000256" key="4">
    <source>
        <dbReference type="ARBA" id="ARBA00022643"/>
    </source>
</evidence>
<keyword evidence="4" id="KW-0288">FMN</keyword>
<dbReference type="GO" id="GO:0008137">
    <property type="term" value="F:NADH dehydrogenase (ubiquinone) activity"/>
    <property type="evidence" value="ECO:0007669"/>
    <property type="project" value="InterPro"/>
</dbReference>
<dbReference type="GO" id="GO:0051539">
    <property type="term" value="F:4 iron, 4 sulfur cluster binding"/>
    <property type="evidence" value="ECO:0007669"/>
    <property type="project" value="InterPro"/>
</dbReference>
<feature type="non-terminal residue" evidence="6">
    <location>
        <position position="1"/>
    </location>
</feature>
<dbReference type="GO" id="GO:0045333">
    <property type="term" value="P:cellular respiration"/>
    <property type="evidence" value="ECO:0007669"/>
    <property type="project" value="TreeGrafter"/>
</dbReference>
<evidence type="ECO:0000256" key="1">
    <source>
        <dbReference type="ARBA" id="ARBA00001917"/>
    </source>
</evidence>
<dbReference type="InterPro" id="IPR001949">
    <property type="entry name" value="NADH-UbQ_OxRdtase_51kDa_CS"/>
</dbReference>
<dbReference type="FunFam" id="1.20.1440.230:FF:000001">
    <property type="entry name" value="Mitochondrial NADH dehydrogenase flavoprotein 1"/>
    <property type="match status" value="1"/>
</dbReference>
<gene>
    <name evidence="6" type="ORF">METZ01_LOCUS340457</name>
</gene>
<keyword evidence="3" id="KW-0285">Flavoprotein</keyword>
<protein>
    <recommendedName>
        <fullName evidence="5">NADH-ubiquinone oxidoreductase 51kDa subunit iron-sulphur binding domain-containing protein</fullName>
    </recommendedName>
</protein>
<dbReference type="InterPro" id="IPR037207">
    <property type="entry name" value="Nuop51_4Fe4S-bd_sf"/>
</dbReference>
<dbReference type="Pfam" id="PF22461">
    <property type="entry name" value="SLBB_2"/>
    <property type="match status" value="1"/>
</dbReference>
<dbReference type="GO" id="GO:0010181">
    <property type="term" value="F:FMN binding"/>
    <property type="evidence" value="ECO:0007669"/>
    <property type="project" value="InterPro"/>
</dbReference>
<dbReference type="InterPro" id="IPR054765">
    <property type="entry name" value="SLBB_dom"/>
</dbReference>
<dbReference type="InterPro" id="IPR050837">
    <property type="entry name" value="ComplexI_51kDa_subunit"/>
</dbReference>
<dbReference type="AlphaFoldDB" id="A0A382QQ35"/>
<reference evidence="6" key="1">
    <citation type="submission" date="2018-05" db="EMBL/GenBank/DDBJ databases">
        <authorList>
            <person name="Lanie J.A."/>
            <person name="Ng W.-L."/>
            <person name="Kazmierczak K.M."/>
            <person name="Andrzejewski T.M."/>
            <person name="Davidsen T.M."/>
            <person name="Wayne K.J."/>
            <person name="Tettelin H."/>
            <person name="Glass J.I."/>
            <person name="Rusch D."/>
            <person name="Podicherti R."/>
            <person name="Tsui H.-C.T."/>
            <person name="Winkler M.E."/>
        </authorList>
    </citation>
    <scope>NUCLEOTIDE SEQUENCE</scope>
</reference>
<organism evidence="6">
    <name type="scientific">marine metagenome</name>
    <dbReference type="NCBI Taxonomy" id="408172"/>
    <lineage>
        <taxon>unclassified sequences</taxon>
        <taxon>metagenomes</taxon>
        <taxon>ecological metagenomes</taxon>
    </lineage>
</organism>
<evidence type="ECO:0000259" key="5">
    <source>
        <dbReference type="SMART" id="SM00928"/>
    </source>
</evidence>
<dbReference type="PROSITE" id="PS00645">
    <property type="entry name" value="COMPLEX1_51K_2"/>
    <property type="match status" value="1"/>
</dbReference>
<dbReference type="GO" id="GO:0003954">
    <property type="term" value="F:NADH dehydrogenase activity"/>
    <property type="evidence" value="ECO:0007669"/>
    <property type="project" value="TreeGrafter"/>
</dbReference>
<dbReference type="PANTHER" id="PTHR11780:SF10">
    <property type="entry name" value="NADH DEHYDROGENASE [UBIQUINONE] FLAVOPROTEIN 1, MITOCHONDRIAL"/>
    <property type="match status" value="1"/>
</dbReference>
<sequence length="224" mass="24055">PAVAGFNACPTTVNNVETLACLPYIVNEGPEAFAGFGPPNNAGTHLVSLSGHVNQPGVYEVCMDVTLKDIIYGLGGGIRNGKKLKGVIPGGSSSPVLTAEEIDVEYNFDALSKAGTMMGSAALMVFDEDTDVIKLLHRITRFYNHESCGQCTPCREGTHWARLIVQDFLKGNGNERKMKRLQRVGGNMMGTTVCALGDAAAMPITSFVKKFPLEFEKYYTQAAA</sequence>
<dbReference type="EMBL" id="UINC01116098">
    <property type="protein sequence ID" value="SVC87603.1"/>
    <property type="molecule type" value="Genomic_DNA"/>
</dbReference>
<evidence type="ECO:0000256" key="2">
    <source>
        <dbReference type="ARBA" id="ARBA00001966"/>
    </source>
</evidence>
<comment type="cofactor">
    <cofactor evidence="2">
        <name>[4Fe-4S] cluster</name>
        <dbReference type="ChEBI" id="CHEBI:49883"/>
    </cofactor>
</comment>
<accession>A0A382QQ35</accession>
<name>A0A382QQ35_9ZZZZ</name>
<comment type="cofactor">
    <cofactor evidence="1">
        <name>FMN</name>
        <dbReference type="ChEBI" id="CHEBI:58210"/>
    </cofactor>
</comment>
<dbReference type="SUPFAM" id="SSF140490">
    <property type="entry name" value="Nqo1C-terminal domain-like"/>
    <property type="match status" value="1"/>
</dbReference>
<dbReference type="Gene3D" id="1.20.1440.230">
    <property type="entry name" value="NADH-ubiquinone oxidoreductase 51kDa subunit, iron-sulphur binding domain"/>
    <property type="match status" value="1"/>
</dbReference>
<dbReference type="SUPFAM" id="SSF142019">
    <property type="entry name" value="Nqo1 FMN-binding domain-like"/>
    <property type="match status" value="1"/>
</dbReference>
<dbReference type="Gene3D" id="3.10.20.600">
    <property type="match status" value="1"/>
</dbReference>
<dbReference type="InterPro" id="IPR019575">
    <property type="entry name" value="Nuop51_4Fe4S-bd"/>
</dbReference>
<dbReference type="SUPFAM" id="SSF142984">
    <property type="entry name" value="Nqo1 middle domain-like"/>
    <property type="match status" value="1"/>
</dbReference>
<dbReference type="SMART" id="SM00928">
    <property type="entry name" value="NADH_4Fe-4S"/>
    <property type="match status" value="1"/>
</dbReference>
<evidence type="ECO:0000256" key="3">
    <source>
        <dbReference type="ARBA" id="ARBA00022630"/>
    </source>
</evidence>
<evidence type="ECO:0000313" key="6">
    <source>
        <dbReference type="EMBL" id="SVC87603.1"/>
    </source>
</evidence>